<name>A0A5N6NJT0_9ASTR</name>
<evidence type="ECO:0000313" key="1">
    <source>
        <dbReference type="EMBL" id="KAD4888435.1"/>
    </source>
</evidence>
<keyword evidence="2" id="KW-1185">Reference proteome</keyword>
<dbReference type="Proteomes" id="UP000326396">
    <property type="component" value="Linkage Group LG19"/>
</dbReference>
<reference evidence="1 2" key="1">
    <citation type="submission" date="2019-05" db="EMBL/GenBank/DDBJ databases">
        <title>Mikania micrantha, genome provides insights into the molecular mechanism of rapid growth.</title>
        <authorList>
            <person name="Liu B."/>
        </authorList>
    </citation>
    <scope>NUCLEOTIDE SEQUENCE [LARGE SCALE GENOMIC DNA]</scope>
    <source>
        <strain evidence="1">NLD-2019</strain>
        <tissue evidence="1">Leaf</tissue>
    </source>
</reference>
<sequence length="256" mass="28054">MTFAFHGMENSPVMMLTATKEFAVQFSLDPLSSFLVASNLPHRPWFLPRSSNELGYVLTPKKGKWRPTDNRGNLEKRIEITNDGWRLRIEHVRSLALISFAETANDGNPIDKEEVFVNDESRLRLEGLGPGRAFRDWVGWIIELGAKVCPLGLGMDDWPALMKNDKRKTSPIASLTGVGFRSGPGFESNRPSSHLRVEARNSSKCSFFNLSAAQEVGLAAPPTGVDSSGRAEQSLAVGRCSLLGRVQTGLKGGGIQ</sequence>
<accession>A0A5N6NJT0</accession>
<dbReference type="AlphaFoldDB" id="A0A5N6NJT0"/>
<dbReference type="EMBL" id="SZYD01000011">
    <property type="protein sequence ID" value="KAD4888435.1"/>
    <property type="molecule type" value="Genomic_DNA"/>
</dbReference>
<proteinExistence type="predicted"/>
<organism evidence="1 2">
    <name type="scientific">Mikania micrantha</name>
    <name type="common">bitter vine</name>
    <dbReference type="NCBI Taxonomy" id="192012"/>
    <lineage>
        <taxon>Eukaryota</taxon>
        <taxon>Viridiplantae</taxon>
        <taxon>Streptophyta</taxon>
        <taxon>Embryophyta</taxon>
        <taxon>Tracheophyta</taxon>
        <taxon>Spermatophyta</taxon>
        <taxon>Magnoliopsida</taxon>
        <taxon>eudicotyledons</taxon>
        <taxon>Gunneridae</taxon>
        <taxon>Pentapetalae</taxon>
        <taxon>asterids</taxon>
        <taxon>campanulids</taxon>
        <taxon>Asterales</taxon>
        <taxon>Asteraceae</taxon>
        <taxon>Asteroideae</taxon>
        <taxon>Heliantheae alliance</taxon>
        <taxon>Eupatorieae</taxon>
        <taxon>Mikania</taxon>
    </lineage>
</organism>
<evidence type="ECO:0000313" key="2">
    <source>
        <dbReference type="Proteomes" id="UP000326396"/>
    </source>
</evidence>
<protein>
    <submittedName>
        <fullName evidence="1">Uncharacterized protein</fullName>
    </submittedName>
</protein>
<comment type="caution">
    <text evidence="1">The sequence shown here is derived from an EMBL/GenBank/DDBJ whole genome shotgun (WGS) entry which is preliminary data.</text>
</comment>
<gene>
    <name evidence="1" type="ORF">E3N88_20508</name>
</gene>